<dbReference type="STRING" id="649638.Trad_2876"/>
<dbReference type="RefSeq" id="WP_013179333.1">
    <property type="nucleotide sequence ID" value="NC_014221.1"/>
</dbReference>
<name>D7CVR3_TRURR</name>
<dbReference type="InterPro" id="IPR012341">
    <property type="entry name" value="6hp_glycosidase-like_sf"/>
</dbReference>
<dbReference type="AlphaFoldDB" id="D7CVR3"/>
<dbReference type="OrthoDB" id="9759959at2"/>
<dbReference type="EMBL" id="CP002049">
    <property type="protein sequence ID" value="ADI15974.1"/>
    <property type="molecule type" value="Genomic_DNA"/>
</dbReference>
<sequence length="610" mass="67540">MDLSKDVVLKENYSFFVADGAGQITGGEHGLYNRDTRFLNRYCWRFGEAFETLLLHTPRPDRLRAHYARIEGPSQTVGIQRHLDFGARGFDDRLRVENTSPEPVEVALTLELGADFVDMFEARGWHRVARAPVALEPDGAAFRLRYRAEDGLETSVRLAPSQPPTAQEATGLRFVLPLQPGEVKVLTLEVTLHNPLAVDAPGISYESWRAGFDVPALSDGHGEVLARAIDDLRALLLFTEHGLYPAAGIPWYVAAFGRDALLSAYMLLPHHPEVAEGTLRFLAAYQGRTHDPVTAEAPGKILHEVRYGELSRTGKVPFRRYYGTVDATPLFVVLLHELYRVTGDLALVRELKPNWEAALAWMLEDGDPDGDGFLEFVGAPMGQGLSVQTWKDSHDSMSHADGYLASGAIAGSEVQGYAYDAFEAAATFYDALGEAGGDRWRARASELKERFHEAFWVEELQTYAMALDGDKCPLRVHNSNAGQLLWTGIVPEAVAPRLVATLFSETNWTGWGFRTLGRGEKRYNPVSYHNGSVWPHDTALVAGGLARYGFAAEAARVREALFDLAHSQADRRLPELIAGYEREDAPPVPYPVACRPQAWDAAALLYLLRL</sequence>
<feature type="domain" description="Mannosylglycerate hydrolase MGH1-like glycoside hydrolase" evidence="2">
    <location>
        <begin position="259"/>
        <end position="572"/>
    </location>
</feature>
<organism evidence="3 4">
    <name type="scientific">Truepera radiovictrix (strain DSM 17093 / CIP 108686 / LMG 22925 / RQ-24)</name>
    <dbReference type="NCBI Taxonomy" id="649638"/>
    <lineage>
        <taxon>Bacteria</taxon>
        <taxon>Thermotogati</taxon>
        <taxon>Deinococcota</taxon>
        <taxon>Deinococci</taxon>
        <taxon>Trueperales</taxon>
        <taxon>Trueperaceae</taxon>
        <taxon>Truepera</taxon>
    </lineage>
</organism>
<evidence type="ECO:0000259" key="2">
    <source>
        <dbReference type="Pfam" id="PF22422"/>
    </source>
</evidence>
<dbReference type="InterPro" id="IPR054491">
    <property type="entry name" value="MGH1-like_GH"/>
</dbReference>
<protein>
    <submittedName>
        <fullName evidence="3">Amylo-alpha-16-glucosidase</fullName>
    </submittedName>
</protein>
<evidence type="ECO:0000259" key="1">
    <source>
        <dbReference type="Pfam" id="PF14742"/>
    </source>
</evidence>
<dbReference type="Pfam" id="PF22422">
    <property type="entry name" value="MGH1-like_GH"/>
    <property type="match status" value="1"/>
</dbReference>
<dbReference type="Gene3D" id="1.50.10.10">
    <property type="match status" value="1"/>
</dbReference>
<reference evidence="3 4" key="2">
    <citation type="journal article" date="2011" name="Stand. Genomic Sci.">
        <title>Complete genome sequence of Truepera radiovictrix type strain (RQ-24).</title>
        <authorList>
            <person name="Ivanova N."/>
            <person name="Rohde C."/>
            <person name="Munk C."/>
            <person name="Nolan M."/>
            <person name="Lucas S."/>
            <person name="Del Rio T.G."/>
            <person name="Tice H."/>
            <person name="Deshpande S."/>
            <person name="Cheng J.F."/>
            <person name="Tapia R."/>
            <person name="Han C."/>
            <person name="Goodwin L."/>
            <person name="Pitluck S."/>
            <person name="Liolios K."/>
            <person name="Mavromatis K."/>
            <person name="Mikhailova N."/>
            <person name="Pati A."/>
            <person name="Chen A."/>
            <person name="Palaniappan K."/>
            <person name="Land M."/>
            <person name="Hauser L."/>
            <person name="Chang Y.J."/>
            <person name="Jeffries C.D."/>
            <person name="Brambilla E."/>
            <person name="Rohde M."/>
            <person name="Goker M."/>
            <person name="Tindall B.J."/>
            <person name="Woyke T."/>
            <person name="Bristow J."/>
            <person name="Eisen J.A."/>
            <person name="Markowitz V."/>
            <person name="Hugenholtz P."/>
            <person name="Kyrpides N.C."/>
            <person name="Klenk H.P."/>
            <person name="Lapidus A."/>
        </authorList>
    </citation>
    <scope>NUCLEOTIDE SEQUENCE [LARGE SCALE GENOMIC DNA]</scope>
    <source>
        <strain evidence="4">DSM 17093 / CIP 108686 / LMG 22925 / RQ-24</strain>
    </source>
</reference>
<dbReference type="Pfam" id="PF14742">
    <property type="entry name" value="GDE_N_bis"/>
    <property type="match status" value="1"/>
</dbReference>
<dbReference type="InterPro" id="IPR032856">
    <property type="entry name" value="GDE_N_bis"/>
</dbReference>
<evidence type="ECO:0000313" key="4">
    <source>
        <dbReference type="Proteomes" id="UP000000379"/>
    </source>
</evidence>
<evidence type="ECO:0000313" key="3">
    <source>
        <dbReference type="EMBL" id="ADI15974.1"/>
    </source>
</evidence>
<keyword evidence="4" id="KW-1185">Reference proteome</keyword>
<proteinExistence type="predicted"/>
<gene>
    <name evidence="3" type="ordered locus">Trad_2876</name>
</gene>
<dbReference type="SUPFAM" id="SSF48208">
    <property type="entry name" value="Six-hairpin glycosidases"/>
    <property type="match status" value="1"/>
</dbReference>
<dbReference type="eggNOG" id="COG3408">
    <property type="taxonomic scope" value="Bacteria"/>
</dbReference>
<feature type="domain" description="Putative glycogen debranching enzyme N-terminal" evidence="1">
    <location>
        <begin position="9"/>
        <end position="188"/>
    </location>
</feature>
<dbReference type="GO" id="GO:0005975">
    <property type="term" value="P:carbohydrate metabolic process"/>
    <property type="evidence" value="ECO:0007669"/>
    <property type="project" value="InterPro"/>
</dbReference>
<dbReference type="KEGG" id="tra:Trad_2876"/>
<dbReference type="Proteomes" id="UP000000379">
    <property type="component" value="Chromosome"/>
</dbReference>
<dbReference type="InterPro" id="IPR008928">
    <property type="entry name" value="6-hairpin_glycosidase_sf"/>
</dbReference>
<accession>D7CVR3</accession>
<dbReference type="HOGENOM" id="CLU_019216_1_0_0"/>
<reference evidence="4" key="1">
    <citation type="submission" date="2010-05" db="EMBL/GenBank/DDBJ databases">
        <title>The complete genome of Truepera radiovictris DSM 17093.</title>
        <authorList>
            <consortium name="US DOE Joint Genome Institute (JGI-PGF)"/>
            <person name="Lucas S."/>
            <person name="Copeland A."/>
            <person name="Lapidus A."/>
            <person name="Glavina del Rio T."/>
            <person name="Dalin E."/>
            <person name="Tice H."/>
            <person name="Bruce D."/>
            <person name="Goodwin L."/>
            <person name="Pitluck S."/>
            <person name="Kyrpides N."/>
            <person name="Mavromatis K."/>
            <person name="Ovchinnikova G."/>
            <person name="Munk A.C."/>
            <person name="Detter J.C."/>
            <person name="Han C."/>
            <person name="Tapia R."/>
            <person name="Land M."/>
            <person name="Hauser L."/>
            <person name="Markowitz V."/>
            <person name="Cheng J.-F."/>
            <person name="Hugenholtz P."/>
            <person name="Woyke T."/>
            <person name="Wu D."/>
            <person name="Tindall B."/>
            <person name="Pomrenke H.G."/>
            <person name="Brambilla E."/>
            <person name="Klenk H.-P."/>
            <person name="Eisen J.A."/>
        </authorList>
    </citation>
    <scope>NUCLEOTIDE SEQUENCE [LARGE SCALE GENOMIC DNA]</scope>
    <source>
        <strain evidence="4">DSM 17093 / CIP 108686 / LMG 22925 / RQ-24</strain>
    </source>
</reference>